<accession>A0A1I3TBG4</accession>
<evidence type="ECO:0000313" key="2">
    <source>
        <dbReference type="Proteomes" id="UP000199559"/>
    </source>
</evidence>
<dbReference type="Proteomes" id="UP000199559">
    <property type="component" value="Unassembled WGS sequence"/>
</dbReference>
<proteinExistence type="predicted"/>
<gene>
    <name evidence="1" type="ORF">SAMN05443431_1242</name>
</gene>
<dbReference type="EMBL" id="FORM01000024">
    <property type="protein sequence ID" value="SFJ68454.1"/>
    <property type="molecule type" value="Genomic_DNA"/>
</dbReference>
<evidence type="ECO:0000313" key="1">
    <source>
        <dbReference type="EMBL" id="SFJ68454.1"/>
    </source>
</evidence>
<reference evidence="2" key="1">
    <citation type="submission" date="2016-10" db="EMBL/GenBank/DDBJ databases">
        <authorList>
            <person name="Varghese N."/>
            <person name="Submissions S."/>
        </authorList>
    </citation>
    <scope>NUCLEOTIDE SEQUENCE [LARGE SCALE GENOMIC DNA]</scope>
    <source>
        <strain evidence="2">DSM 28881</strain>
    </source>
</reference>
<protein>
    <submittedName>
        <fullName evidence="1">Uncharacterized protein</fullName>
    </submittedName>
</protein>
<keyword evidence="2" id="KW-1185">Reference proteome</keyword>
<dbReference type="AlphaFoldDB" id="A0A1I3TBG4"/>
<organism evidence="1 2">
    <name type="scientific">Olleya namhaensis</name>
    <dbReference type="NCBI Taxonomy" id="1144750"/>
    <lineage>
        <taxon>Bacteria</taxon>
        <taxon>Pseudomonadati</taxon>
        <taxon>Bacteroidota</taxon>
        <taxon>Flavobacteriia</taxon>
        <taxon>Flavobacteriales</taxon>
        <taxon>Flavobacteriaceae</taxon>
    </lineage>
</organism>
<name>A0A1I3TBG4_9FLAO</name>
<dbReference type="RefSeq" id="WP_090842492.1">
    <property type="nucleotide sequence ID" value="NZ_FORM01000024.1"/>
</dbReference>
<sequence>MVTKIEPSEKTEIKKVDTLLNTELLNLLNQSYEKKSFDSLNLFFDKWKTESKKIEPKINDSLTSNLYQIFYEIYHPFELEKYGWMKREHFKEYKYAIPPSSLPYTFGTKIDTLKEFYPKNNFPNASVLNSIPEFENALTDFISKGKFERDDFLSKTLLMPITYRKADFKTSPEINFISINKEMNKAKAEIRLISTGLELNLSKTKGKWNVDEIKELWIE</sequence>